<keyword evidence="1" id="KW-0472">Membrane</keyword>
<accession>A0A381NN22</accession>
<proteinExistence type="predicted"/>
<dbReference type="AlphaFoldDB" id="A0A381NN22"/>
<evidence type="ECO:0000313" key="2">
    <source>
        <dbReference type="EMBL" id="SUZ56012.1"/>
    </source>
</evidence>
<gene>
    <name evidence="2" type="ORF">METZ01_LOCUS8866</name>
</gene>
<organism evidence="2">
    <name type="scientific">marine metagenome</name>
    <dbReference type="NCBI Taxonomy" id="408172"/>
    <lineage>
        <taxon>unclassified sequences</taxon>
        <taxon>metagenomes</taxon>
        <taxon>ecological metagenomes</taxon>
    </lineage>
</organism>
<dbReference type="EMBL" id="UINC01000475">
    <property type="protein sequence ID" value="SUZ56012.1"/>
    <property type="molecule type" value="Genomic_DNA"/>
</dbReference>
<keyword evidence="1" id="KW-1133">Transmembrane helix</keyword>
<name>A0A381NN22_9ZZZZ</name>
<keyword evidence="1" id="KW-0812">Transmembrane</keyword>
<feature type="transmembrane region" description="Helical" evidence="1">
    <location>
        <begin position="70"/>
        <end position="87"/>
    </location>
</feature>
<reference evidence="2" key="1">
    <citation type="submission" date="2018-05" db="EMBL/GenBank/DDBJ databases">
        <authorList>
            <person name="Lanie J.A."/>
            <person name="Ng W.-L."/>
            <person name="Kazmierczak K.M."/>
            <person name="Andrzejewski T.M."/>
            <person name="Davidsen T.M."/>
            <person name="Wayne K.J."/>
            <person name="Tettelin H."/>
            <person name="Glass J.I."/>
            <person name="Rusch D."/>
            <person name="Podicherti R."/>
            <person name="Tsui H.-C.T."/>
            <person name="Winkler M.E."/>
        </authorList>
    </citation>
    <scope>NUCLEOTIDE SEQUENCE</scope>
</reference>
<protein>
    <submittedName>
        <fullName evidence="2">Uncharacterized protein</fullName>
    </submittedName>
</protein>
<sequence>MLILLGLAVLWTALLLPPIIRRTRRPASPRPIAALSASSRLDARGLRVIQRAAVSVPGDPGSARRRRRDVFFALAGVAVFTFFGGVAVGGIVWTVHFLVDLALVGYAFLVTSRHQRELESSEVVVQFRPSTSMLVNAGGGMQDEAVLRRQAN</sequence>
<evidence type="ECO:0000256" key="1">
    <source>
        <dbReference type="SAM" id="Phobius"/>
    </source>
</evidence>